<name>M4PQR0_9CAUD</name>
<reference evidence="1 2" key="1">
    <citation type="journal article" date="2014" name="Genome Announc.">
        <title>Genome Sequence of the Sulfitobacter sp. Strain 2047-Infecting Lytic Phage {Phi}CB2047-B.</title>
        <authorList>
            <person name="Ankrah N.Y."/>
            <person name="Budinoff C.R."/>
            <person name="Wilson W.H."/>
            <person name="Wilhelm S.W."/>
            <person name="Buchan A."/>
        </authorList>
    </citation>
    <scope>NUCLEOTIDE SEQUENCE [LARGE SCALE GENOMIC DNA]</scope>
    <source>
        <strain evidence="2">phiCB2047-B</strain>
    </source>
</reference>
<sequence>MSTNNLSKNEITMLKLIERSKDIGDGWRQASDQLWPHVVKEANKNLTELDHHLKRVRFNYDGNVVMKYLV</sequence>
<organism evidence="1 2">
    <name type="scientific">Sulfitobacter phage phiCB2047-B</name>
    <dbReference type="NCBI Taxonomy" id="754046"/>
    <lineage>
        <taxon>Viruses</taxon>
        <taxon>Duplodnaviria</taxon>
        <taxon>Heunggongvirae</taxon>
        <taxon>Uroviricota</taxon>
        <taxon>Caudoviricetes</taxon>
        <taxon>Schitoviridae</taxon>
        <taxon>Rhodovirinae</taxon>
        <taxon>Raunefjordenvirus</taxon>
        <taxon>Raunefjordenvirus CB2047B</taxon>
    </lineage>
</organism>
<evidence type="ECO:0000313" key="1">
    <source>
        <dbReference type="EMBL" id="AGH07440.1"/>
    </source>
</evidence>
<keyword evidence="2" id="KW-1185">Reference proteome</keyword>
<protein>
    <submittedName>
        <fullName evidence="1">Uncharacterized protein</fullName>
    </submittedName>
</protein>
<dbReference type="Proteomes" id="UP000207593">
    <property type="component" value="Segment"/>
</dbReference>
<dbReference type="KEGG" id="vg:15012456"/>
<gene>
    <name evidence="1" type="ORF">SUFG_00073</name>
</gene>
<accession>M4PQR0</accession>
<proteinExistence type="predicted"/>
<dbReference type="GeneID" id="15012456"/>
<evidence type="ECO:0000313" key="2">
    <source>
        <dbReference type="Proteomes" id="UP000207593"/>
    </source>
</evidence>
<dbReference type="RefSeq" id="YP_007675856.1">
    <property type="nucleotide sequence ID" value="NC_020862.2"/>
</dbReference>
<dbReference type="EMBL" id="HQ317387">
    <property type="protein sequence ID" value="AGH07440.1"/>
    <property type="molecule type" value="Genomic_DNA"/>
</dbReference>